<gene>
    <name evidence="2" type="ORF">AT959_07550</name>
</gene>
<sequence>MLLILRLFLVFLLAATTARAANVALVLSDNSGPYAEFASTYRDALEGSSWKIASQGGSDSLAGSSPDLIVAVGSNAFRQVLNQGGSTPVVATLIPRQAYEKLLAESPGRSRRTTAIYLDQPASRQAAFIRHLLPGKKRVGMLVSSETRASIGQFRQAFTAAGLTLDNEDSDTDQTLLPSLTSLLPRVNLLLAIPDTQIYRRENIKAILVTTYRYQRPVVAFSAAFVNAGALAALYSTPAQIARQAAELTQSFSATLPSPMPPSQFAVVINSNVAQALDLNIQDEAAIRRAMLADKEAR</sequence>
<feature type="chain" id="PRO_5007459496" description="ABC transporter substrate-binding protein" evidence="1">
    <location>
        <begin position="21"/>
        <end position="298"/>
    </location>
</feature>
<feature type="signal peptide" evidence="1">
    <location>
        <begin position="1"/>
        <end position="20"/>
    </location>
</feature>
<protein>
    <recommendedName>
        <fullName evidence="4">ABC transporter substrate-binding protein</fullName>
    </recommendedName>
</protein>
<organism evidence="2 3">
    <name type="scientific">Dechloromonas denitrificans</name>
    <dbReference type="NCBI Taxonomy" id="281362"/>
    <lineage>
        <taxon>Bacteria</taxon>
        <taxon>Pseudomonadati</taxon>
        <taxon>Pseudomonadota</taxon>
        <taxon>Betaproteobacteria</taxon>
        <taxon>Rhodocyclales</taxon>
        <taxon>Azonexaceae</taxon>
        <taxon>Dechloromonas</taxon>
    </lineage>
</organism>
<dbReference type="InterPro" id="IPR007487">
    <property type="entry name" value="ABC_transpt-TYRBP-like"/>
</dbReference>
<comment type="caution">
    <text evidence="2">The sequence shown here is derived from an EMBL/GenBank/DDBJ whole genome shotgun (WGS) entry which is preliminary data.</text>
</comment>
<dbReference type="EMBL" id="LODL01000013">
    <property type="protein sequence ID" value="KXB31505.1"/>
    <property type="molecule type" value="Genomic_DNA"/>
</dbReference>
<dbReference type="AlphaFoldDB" id="A0A133XKN5"/>
<keyword evidence="1" id="KW-0732">Signal</keyword>
<name>A0A133XKN5_9RHOO</name>
<dbReference type="Gene3D" id="3.40.50.2300">
    <property type="match status" value="2"/>
</dbReference>
<accession>A0A133XKN5</accession>
<dbReference type="STRING" id="281362.AT959_07550"/>
<reference evidence="2 3" key="1">
    <citation type="submission" date="2015-12" db="EMBL/GenBank/DDBJ databases">
        <title>Nitrous oxide reduction kinetics distinguish bacteria harboring typical versus atypical NosZ.</title>
        <authorList>
            <person name="Yoon S."/>
            <person name="Nissen S."/>
            <person name="Park D."/>
            <person name="Sanford R.A."/>
            <person name="Loeffler F.E."/>
        </authorList>
    </citation>
    <scope>NUCLEOTIDE SEQUENCE [LARGE SCALE GENOMIC DNA]</scope>
    <source>
        <strain evidence="2 3">ATCC BAA-841</strain>
    </source>
</reference>
<evidence type="ECO:0008006" key="4">
    <source>
        <dbReference type="Google" id="ProtNLM"/>
    </source>
</evidence>
<dbReference type="PANTHER" id="PTHR35271:SF1">
    <property type="entry name" value="ABC TRANSPORTER, SUBSTRATE-BINDING LIPOPROTEIN"/>
    <property type="match status" value="1"/>
</dbReference>
<dbReference type="Proteomes" id="UP000070186">
    <property type="component" value="Unassembled WGS sequence"/>
</dbReference>
<dbReference type="Pfam" id="PF04392">
    <property type="entry name" value="ABC_sub_bind"/>
    <property type="match status" value="1"/>
</dbReference>
<proteinExistence type="predicted"/>
<evidence type="ECO:0000313" key="2">
    <source>
        <dbReference type="EMBL" id="KXB31505.1"/>
    </source>
</evidence>
<evidence type="ECO:0000313" key="3">
    <source>
        <dbReference type="Proteomes" id="UP000070186"/>
    </source>
</evidence>
<dbReference type="PANTHER" id="PTHR35271">
    <property type="entry name" value="ABC TRANSPORTER, SUBSTRATE-BINDING LIPOPROTEIN-RELATED"/>
    <property type="match status" value="1"/>
</dbReference>
<keyword evidence="3" id="KW-1185">Reference proteome</keyword>
<evidence type="ECO:0000256" key="1">
    <source>
        <dbReference type="SAM" id="SignalP"/>
    </source>
</evidence>